<proteinExistence type="inferred from homology"/>
<feature type="non-terminal residue" evidence="5">
    <location>
        <position position="127"/>
    </location>
</feature>
<dbReference type="InterPro" id="IPR000630">
    <property type="entry name" value="Ribosomal_uS8"/>
</dbReference>
<evidence type="ECO:0000313" key="5">
    <source>
        <dbReference type="EMBL" id="ELR53563.1"/>
    </source>
</evidence>
<evidence type="ECO:0000256" key="4">
    <source>
        <dbReference type="ARBA" id="ARBA00035422"/>
    </source>
</evidence>
<dbReference type="GO" id="GO:0003735">
    <property type="term" value="F:structural constituent of ribosome"/>
    <property type="evidence" value="ECO:0007669"/>
    <property type="project" value="InterPro"/>
</dbReference>
<dbReference type="EMBL" id="JH881560">
    <property type="protein sequence ID" value="ELR53563.1"/>
    <property type="molecule type" value="Genomic_DNA"/>
</dbReference>
<accession>L8IBH7</accession>
<dbReference type="SUPFAM" id="SSF56047">
    <property type="entry name" value="Ribosomal protein S8"/>
    <property type="match status" value="1"/>
</dbReference>
<dbReference type="AlphaFoldDB" id="L8IBH7"/>
<dbReference type="InterPro" id="IPR035987">
    <property type="entry name" value="Ribosomal_uS8_sf"/>
</dbReference>
<dbReference type="GO" id="GO:0005840">
    <property type="term" value="C:ribosome"/>
    <property type="evidence" value="ECO:0007669"/>
    <property type="project" value="UniProtKB-KW"/>
</dbReference>
<keyword evidence="3" id="KW-0687">Ribonucleoprotein</keyword>
<name>L8IBH7_9CETA</name>
<dbReference type="GO" id="GO:1990904">
    <property type="term" value="C:ribonucleoprotein complex"/>
    <property type="evidence" value="ECO:0007669"/>
    <property type="project" value="UniProtKB-KW"/>
</dbReference>
<evidence type="ECO:0000256" key="3">
    <source>
        <dbReference type="ARBA" id="ARBA00023274"/>
    </source>
</evidence>
<dbReference type="PANTHER" id="PTHR11758">
    <property type="entry name" value="40S RIBOSOMAL PROTEIN S15A"/>
    <property type="match status" value="1"/>
</dbReference>
<evidence type="ECO:0000313" key="6">
    <source>
        <dbReference type="Proteomes" id="UP000011080"/>
    </source>
</evidence>
<evidence type="ECO:0000256" key="2">
    <source>
        <dbReference type="ARBA" id="ARBA00022980"/>
    </source>
</evidence>
<dbReference type="Gene3D" id="3.30.1370.30">
    <property type="match status" value="1"/>
</dbReference>
<dbReference type="Proteomes" id="UP000011080">
    <property type="component" value="Unassembled WGS sequence"/>
</dbReference>
<dbReference type="Gene3D" id="3.30.1490.10">
    <property type="match status" value="1"/>
</dbReference>
<feature type="non-terminal residue" evidence="5">
    <location>
        <position position="1"/>
    </location>
</feature>
<keyword evidence="2 5" id="KW-0689">Ribosomal protein</keyword>
<evidence type="ECO:0000256" key="1">
    <source>
        <dbReference type="ARBA" id="ARBA00006471"/>
    </source>
</evidence>
<reference evidence="5 6" key="1">
    <citation type="journal article" date="2012" name="Nat. Genet.">
        <title>The yak genome and adaptation to life at high altitude.</title>
        <authorList>
            <person name="Qiu Q."/>
            <person name="Zhang G."/>
            <person name="Ma T."/>
            <person name="Qian W."/>
            <person name="Wang J."/>
            <person name="Ye Z."/>
            <person name="Cao C."/>
            <person name="Hu Q."/>
            <person name="Kim J."/>
            <person name="Larkin D.M."/>
            <person name="Auvil L."/>
            <person name="Capitanu B."/>
            <person name="Ma J."/>
            <person name="Lewin H.A."/>
            <person name="Qian X."/>
            <person name="Lang Y."/>
            <person name="Zhou R."/>
            <person name="Wang L."/>
            <person name="Wang K."/>
            <person name="Xia J."/>
            <person name="Liao S."/>
            <person name="Pan S."/>
            <person name="Lu X."/>
            <person name="Hou H."/>
            <person name="Wang Y."/>
            <person name="Zang X."/>
            <person name="Yin Y."/>
            <person name="Ma H."/>
            <person name="Zhang J."/>
            <person name="Wang Z."/>
            <person name="Zhang Y."/>
            <person name="Zhang D."/>
            <person name="Yonezawa T."/>
            <person name="Hasegawa M."/>
            <person name="Zhong Y."/>
            <person name="Liu W."/>
            <person name="Zhang Y."/>
            <person name="Huang Z."/>
            <person name="Zhang S."/>
            <person name="Long R."/>
            <person name="Yang H."/>
            <person name="Wang J."/>
            <person name="Lenstra J.A."/>
            <person name="Cooper D.N."/>
            <person name="Wu Y."/>
            <person name="Wang J."/>
            <person name="Shi P."/>
            <person name="Wang J."/>
            <person name="Liu J."/>
        </authorList>
    </citation>
    <scope>NUCLEOTIDE SEQUENCE [LARGE SCALE GENOMIC DNA]</scope>
    <source>
        <strain evidence="6">yakQH1</strain>
    </source>
</reference>
<gene>
    <name evidence="5" type="ORF">M91_13618</name>
</gene>
<protein>
    <recommendedName>
        <fullName evidence="4">40S ribosomal protein S15a</fullName>
    </recommendedName>
</protein>
<sequence length="127" mass="14868">NVPVDALKRINNGKRREVNDRFQSGHVPKIIIRLLTMMMKRSYIDKFEIIDNHRAGKIVNLTGRRNKWISPRFDVQFKELEKLHNNLLPSCQSPFIVLTISAELTSWTMKKQDENTQEGKSLDSFSR</sequence>
<dbReference type="GO" id="GO:0006412">
    <property type="term" value="P:translation"/>
    <property type="evidence" value="ECO:0007669"/>
    <property type="project" value="InterPro"/>
</dbReference>
<organism evidence="5 6">
    <name type="scientific">Bos mutus</name>
    <name type="common">wild yak</name>
    <dbReference type="NCBI Taxonomy" id="72004"/>
    <lineage>
        <taxon>Eukaryota</taxon>
        <taxon>Metazoa</taxon>
        <taxon>Chordata</taxon>
        <taxon>Craniata</taxon>
        <taxon>Vertebrata</taxon>
        <taxon>Euteleostomi</taxon>
        <taxon>Mammalia</taxon>
        <taxon>Eutheria</taxon>
        <taxon>Laurasiatheria</taxon>
        <taxon>Artiodactyla</taxon>
        <taxon>Ruminantia</taxon>
        <taxon>Pecora</taxon>
        <taxon>Bovidae</taxon>
        <taxon>Bovinae</taxon>
        <taxon>Bos</taxon>
    </lineage>
</organism>
<comment type="similarity">
    <text evidence="1">Belongs to the universal ribosomal protein uS8 family.</text>
</comment>